<reference evidence="1 2" key="1">
    <citation type="submission" date="2020-09" db="EMBL/GenBank/DDBJ databases">
        <title>De no assembly of potato wild relative species, Solanum commersonii.</title>
        <authorList>
            <person name="Cho K."/>
        </authorList>
    </citation>
    <scope>NUCLEOTIDE SEQUENCE [LARGE SCALE GENOMIC DNA]</scope>
    <source>
        <strain evidence="1">LZ3.2</strain>
        <tissue evidence="1">Leaf</tissue>
    </source>
</reference>
<protein>
    <submittedName>
        <fullName evidence="1">Uncharacterized protein</fullName>
    </submittedName>
</protein>
<name>A0A9J5Z5F6_SOLCO</name>
<sequence>MDDWDKSWLDDEDSYINTCNFCSRHHLDIECPICHMFGHQYISLGYEGEKEKQEAHNVNSLMECTDMLDKVNSKIIEQILECGEEKSKIMKLLDHLDASQREITVQAKLEEIEYQQGESYGETEILSQSWLQEQT</sequence>
<dbReference type="Proteomes" id="UP000824120">
    <property type="component" value="Chromosome 5"/>
</dbReference>
<gene>
    <name evidence="1" type="ORF">H5410_027762</name>
</gene>
<organism evidence="1 2">
    <name type="scientific">Solanum commersonii</name>
    <name type="common">Commerson's wild potato</name>
    <name type="synonym">Commerson's nightshade</name>
    <dbReference type="NCBI Taxonomy" id="4109"/>
    <lineage>
        <taxon>Eukaryota</taxon>
        <taxon>Viridiplantae</taxon>
        <taxon>Streptophyta</taxon>
        <taxon>Embryophyta</taxon>
        <taxon>Tracheophyta</taxon>
        <taxon>Spermatophyta</taxon>
        <taxon>Magnoliopsida</taxon>
        <taxon>eudicotyledons</taxon>
        <taxon>Gunneridae</taxon>
        <taxon>Pentapetalae</taxon>
        <taxon>asterids</taxon>
        <taxon>lamiids</taxon>
        <taxon>Solanales</taxon>
        <taxon>Solanaceae</taxon>
        <taxon>Solanoideae</taxon>
        <taxon>Solaneae</taxon>
        <taxon>Solanum</taxon>
    </lineage>
</organism>
<comment type="caution">
    <text evidence="1">The sequence shown here is derived from an EMBL/GenBank/DDBJ whole genome shotgun (WGS) entry which is preliminary data.</text>
</comment>
<proteinExistence type="predicted"/>
<accession>A0A9J5Z5F6</accession>
<evidence type="ECO:0000313" key="1">
    <source>
        <dbReference type="EMBL" id="KAG5606270.1"/>
    </source>
</evidence>
<dbReference type="EMBL" id="JACXVP010000005">
    <property type="protein sequence ID" value="KAG5606270.1"/>
    <property type="molecule type" value="Genomic_DNA"/>
</dbReference>
<dbReference type="AlphaFoldDB" id="A0A9J5Z5F6"/>
<evidence type="ECO:0000313" key="2">
    <source>
        <dbReference type="Proteomes" id="UP000824120"/>
    </source>
</evidence>
<keyword evidence="2" id="KW-1185">Reference proteome</keyword>